<dbReference type="RefSeq" id="WP_047448961.1">
    <property type="nucleotide sequence ID" value="NZ_CCEH01000002.1"/>
</dbReference>
<dbReference type="AlphaFoldDB" id="A0A077W375"/>
<protein>
    <recommendedName>
        <fullName evidence="4">Putative hemin transport system permease protein HrtB</fullName>
    </recommendedName>
</protein>
<sequence length="349" mass="38437">MFLAWNEIRRNKLKFGLIIGVLAMISYLLFLLSGLANGLINMNKEGIDKWHADAIVLNKDANQTVQQSIFNKKDIENKYKKQATLKQTGEIVSNGHQKDNVLVFGVEKSSFLVPSLIEGHKATKDNEVLADETLKNKGFNIGDTLTLSQSDEKLHIVGFTESAKYNASPVIFTNDATIAKINPRLTGDKINAVVVRDTNWKDKKLNQKLEAVSINDFIENLPGYKPQNLTLNFMISFLFVISATVIGIFLYVMTLQKTSLFGILKAQGFTNGYLANVVISQTLILALFGTTIGLLLTGVTGAFLPDAVPVKFDVLTLLIFAVVLMIVSVLGSLFSILTIRKIDPLKAIG</sequence>
<evidence type="ECO:0000256" key="11">
    <source>
        <dbReference type="SAM" id="Phobius"/>
    </source>
</evidence>
<evidence type="ECO:0000256" key="1">
    <source>
        <dbReference type="ARBA" id="ARBA00004651"/>
    </source>
</evidence>
<evidence type="ECO:0000256" key="6">
    <source>
        <dbReference type="ARBA" id="ARBA00022475"/>
    </source>
</evidence>
<evidence type="ECO:0000256" key="3">
    <source>
        <dbReference type="ARBA" id="ARBA00011131"/>
    </source>
</evidence>
<comment type="subcellular location">
    <subcellularLocation>
        <location evidence="1">Cell membrane</location>
        <topology evidence="1">Multi-pass membrane protein</topology>
    </subcellularLocation>
</comment>
<dbReference type="PANTHER" id="PTHR43738:SF1">
    <property type="entry name" value="HEMIN TRANSPORT SYSTEM PERMEASE PROTEIN HRTB-RELATED"/>
    <property type="match status" value="1"/>
</dbReference>
<organism evidence="13 14">
    <name type="scientific">Staphylococcus schweitzeri</name>
    <dbReference type="NCBI Taxonomy" id="1654388"/>
    <lineage>
        <taxon>Bacteria</taxon>
        <taxon>Bacillati</taxon>
        <taxon>Bacillota</taxon>
        <taxon>Bacilli</taxon>
        <taxon>Bacillales</taxon>
        <taxon>Staphylococcaceae</taxon>
        <taxon>Staphylococcus</taxon>
    </lineage>
</organism>
<comment type="function">
    <text evidence="10">Part of the ABC transporter complex hrt involved in hemin import. Responsible for the translocation of the substrate across the membrane.</text>
</comment>
<keyword evidence="5" id="KW-0813">Transport</keyword>
<dbReference type="InterPro" id="IPR051125">
    <property type="entry name" value="ABC-4/HrtB_transporter"/>
</dbReference>
<keyword evidence="6" id="KW-1003">Cell membrane</keyword>
<name>A0A077W375_9STAP</name>
<comment type="similarity">
    <text evidence="2">Belongs to the ABC-4 integral membrane protein family. HrtB subfamily.</text>
</comment>
<dbReference type="EMBL" id="CCEH01000002">
    <property type="protein sequence ID" value="CDR27187.1"/>
    <property type="molecule type" value="Genomic_DNA"/>
</dbReference>
<keyword evidence="7 11" id="KW-0812">Transmembrane</keyword>
<evidence type="ECO:0000256" key="8">
    <source>
        <dbReference type="ARBA" id="ARBA00022989"/>
    </source>
</evidence>
<feature type="transmembrane region" description="Helical" evidence="11">
    <location>
        <begin position="229"/>
        <end position="252"/>
    </location>
</feature>
<comment type="subunit">
    <text evidence="3">The complex is composed of two ATP-binding proteins (HrtA), two transmembrane proteins (HrtB) and a solute-binding protein.</text>
</comment>
<dbReference type="Pfam" id="PF02687">
    <property type="entry name" value="FtsX"/>
    <property type="match status" value="1"/>
</dbReference>
<feature type="transmembrane region" description="Helical" evidence="11">
    <location>
        <begin position="15"/>
        <end position="36"/>
    </location>
</feature>
<keyword evidence="9 11" id="KW-0472">Membrane</keyword>
<evidence type="ECO:0000256" key="2">
    <source>
        <dbReference type="ARBA" id="ARBA00008697"/>
    </source>
</evidence>
<evidence type="ECO:0000256" key="7">
    <source>
        <dbReference type="ARBA" id="ARBA00022692"/>
    </source>
</evidence>
<feature type="transmembrane region" description="Helical" evidence="11">
    <location>
        <begin position="273"/>
        <end position="297"/>
    </location>
</feature>
<evidence type="ECO:0000313" key="13">
    <source>
        <dbReference type="EMBL" id="CDR27187.1"/>
    </source>
</evidence>
<evidence type="ECO:0000256" key="4">
    <source>
        <dbReference type="ARBA" id="ARBA00016962"/>
    </source>
</evidence>
<evidence type="ECO:0000256" key="10">
    <source>
        <dbReference type="ARBA" id="ARBA00024973"/>
    </source>
</evidence>
<feature type="domain" description="ABC3 transporter permease C-terminal" evidence="12">
    <location>
        <begin position="233"/>
        <end position="344"/>
    </location>
</feature>
<dbReference type="GO" id="GO:0005886">
    <property type="term" value="C:plasma membrane"/>
    <property type="evidence" value="ECO:0007669"/>
    <property type="project" value="UniProtKB-SubCell"/>
</dbReference>
<reference evidence="13 14" key="1">
    <citation type="submission" date="2014-05" db="EMBL/GenBank/DDBJ databases">
        <authorList>
            <person name="Aslett A.Martin."/>
            <person name="De Silva Nishadi"/>
        </authorList>
    </citation>
    <scope>NUCLEOTIDE SEQUENCE [LARGE SCALE GENOMIC DNA]</scope>
</reference>
<dbReference type="Proteomes" id="UP000044616">
    <property type="component" value="Unassembled WGS sequence"/>
</dbReference>
<accession>A0A077W375</accession>
<gene>
    <name evidence="13" type="ORF">ERS140147_00400</name>
</gene>
<proteinExistence type="inferred from homology"/>
<dbReference type="InterPro" id="IPR003838">
    <property type="entry name" value="ABC3_permease_C"/>
</dbReference>
<feature type="transmembrane region" description="Helical" evidence="11">
    <location>
        <begin position="317"/>
        <end position="339"/>
    </location>
</feature>
<evidence type="ECO:0000256" key="5">
    <source>
        <dbReference type="ARBA" id="ARBA00022448"/>
    </source>
</evidence>
<dbReference type="PANTHER" id="PTHR43738">
    <property type="entry name" value="ABC TRANSPORTER, MEMBRANE PROTEIN"/>
    <property type="match status" value="1"/>
</dbReference>
<keyword evidence="8 11" id="KW-1133">Transmembrane helix</keyword>
<evidence type="ECO:0000259" key="12">
    <source>
        <dbReference type="Pfam" id="PF02687"/>
    </source>
</evidence>
<evidence type="ECO:0000313" key="14">
    <source>
        <dbReference type="Proteomes" id="UP000044616"/>
    </source>
</evidence>
<evidence type="ECO:0000256" key="9">
    <source>
        <dbReference type="ARBA" id="ARBA00023136"/>
    </source>
</evidence>